<dbReference type="AlphaFoldDB" id="A0A5C9A828"/>
<dbReference type="Proteomes" id="UP000321039">
    <property type="component" value="Unassembled WGS sequence"/>
</dbReference>
<proteinExistence type="predicted"/>
<comment type="caution">
    <text evidence="2">The sequence shown here is derived from an EMBL/GenBank/DDBJ whole genome shotgun (WGS) entry which is preliminary data.</text>
</comment>
<accession>A0A5C9A828</accession>
<name>A0A5C9A828_9GAMM</name>
<sequence length="212" mass="22711">MEDKDIEFTKITGGSGGFDSKPLPSPNGGVGLKLSASALVADWLQEKVDEINSAESPQRQQHLINGFPDAFRGALLLETETGEPLSPGQVSAQGRILLVSGYPASHVFDIEGGVVFIGHGWASEGSTGGHFAHVLYGTFEWHDIQGGGWIALDSDDALIDMYDGKELPDGPRLRAMQILEESFNVDTSNVPLAAPLRAQISPQFLSKLRGLK</sequence>
<keyword evidence="3" id="KW-1185">Reference proteome</keyword>
<evidence type="ECO:0000256" key="1">
    <source>
        <dbReference type="SAM" id="MobiDB-lite"/>
    </source>
</evidence>
<gene>
    <name evidence="2" type="ORF">FV139_01410</name>
</gene>
<dbReference type="RefSeq" id="WP_148066461.1">
    <property type="nucleotide sequence ID" value="NZ_VRZA01000001.1"/>
</dbReference>
<organism evidence="2 3">
    <name type="scientific">Parahaliea maris</name>
    <dbReference type="NCBI Taxonomy" id="2716870"/>
    <lineage>
        <taxon>Bacteria</taxon>
        <taxon>Pseudomonadati</taxon>
        <taxon>Pseudomonadota</taxon>
        <taxon>Gammaproteobacteria</taxon>
        <taxon>Cellvibrionales</taxon>
        <taxon>Halieaceae</taxon>
        <taxon>Parahaliea</taxon>
    </lineage>
</organism>
<evidence type="ECO:0000313" key="3">
    <source>
        <dbReference type="Proteomes" id="UP000321039"/>
    </source>
</evidence>
<evidence type="ECO:0000313" key="2">
    <source>
        <dbReference type="EMBL" id="TXS96192.1"/>
    </source>
</evidence>
<dbReference type="EMBL" id="VRZA01000001">
    <property type="protein sequence ID" value="TXS96192.1"/>
    <property type="molecule type" value="Genomic_DNA"/>
</dbReference>
<feature type="region of interest" description="Disordered" evidence="1">
    <location>
        <begin position="1"/>
        <end position="24"/>
    </location>
</feature>
<protein>
    <submittedName>
        <fullName evidence="2">Uncharacterized protein</fullName>
    </submittedName>
</protein>
<reference evidence="2 3" key="1">
    <citation type="submission" date="2019-08" db="EMBL/GenBank/DDBJ databases">
        <title>Parahaliea maris sp. nov., isolated from the surface seawater.</title>
        <authorList>
            <person name="Liu Y."/>
        </authorList>
    </citation>
    <scope>NUCLEOTIDE SEQUENCE [LARGE SCALE GENOMIC DNA]</scope>
    <source>
        <strain evidence="2 3">HSLHS9</strain>
    </source>
</reference>